<dbReference type="InterPro" id="IPR036013">
    <property type="entry name" value="Band_7/SPFH_dom_sf"/>
</dbReference>
<evidence type="ECO:0000259" key="4">
    <source>
        <dbReference type="SMART" id="SM00244"/>
    </source>
</evidence>
<evidence type="ECO:0000313" key="5">
    <source>
        <dbReference type="EMBL" id="AIC15644.1"/>
    </source>
</evidence>
<feature type="domain" description="Band 7" evidence="4">
    <location>
        <begin position="59"/>
        <end position="218"/>
    </location>
</feature>
<dbReference type="Gene3D" id="6.10.250.2090">
    <property type="match status" value="1"/>
</dbReference>
<dbReference type="EMBL" id="CP007536">
    <property type="protein sequence ID" value="AIC15644.1"/>
    <property type="molecule type" value="Genomic_DNA"/>
</dbReference>
<keyword evidence="3" id="KW-0472">Membrane</keyword>
<comment type="subcellular location">
    <subcellularLocation>
        <location evidence="1">Membrane</location>
        <topology evidence="1">Single-pass membrane protein</topology>
    </subcellularLocation>
</comment>
<dbReference type="PANTHER" id="PTHR10264:SF19">
    <property type="entry name" value="AT06885P-RELATED"/>
    <property type="match status" value="1"/>
</dbReference>
<dbReference type="AlphaFoldDB" id="A0A060HG84"/>
<name>A0A060HG84_9ARCH</name>
<dbReference type="FunFam" id="3.30.479.30:FF:000004">
    <property type="entry name" value="Putative membrane protease family, stomatin"/>
    <property type="match status" value="1"/>
</dbReference>
<sequence>MSTRTFFNFDRLVSQKGSGAHVVAGVIVLVVGLAVASAVGSVELAYAVTAIGIAVIISAFLMIIKQYERAVILRLGRFHKQVGPGVQTRIPFVDNVLVIDIREKVREFTAERMLTKDNVPVTIDAILRYRIIEDRARDAILNVENFNDMIQQVSQTTLRNNIGASQFQDILSKREDVNKHIKEVIAEESRSWGIEVRGVEIRQVAIPKELEDAMSMQAQAEREKNARVTYGESEVLVAKQFEEAARVYTDNPVAYALRQSNMLYESIKVQGNTIVMVPSESLNSIGFGNLALTEAYLENVKNAAAKSAEKGRGEEKKS</sequence>
<feature type="transmembrane region" description="Helical" evidence="3">
    <location>
        <begin position="45"/>
        <end position="64"/>
    </location>
</feature>
<feature type="transmembrane region" description="Helical" evidence="3">
    <location>
        <begin position="20"/>
        <end position="39"/>
    </location>
</feature>
<dbReference type="InterPro" id="IPR001107">
    <property type="entry name" value="Band_7"/>
</dbReference>
<dbReference type="KEGG" id="nvn:NVIE_014050"/>
<dbReference type="SMART" id="SM00244">
    <property type="entry name" value="PHB"/>
    <property type="match status" value="1"/>
</dbReference>
<evidence type="ECO:0000313" key="6">
    <source>
        <dbReference type="Proteomes" id="UP000027093"/>
    </source>
</evidence>
<dbReference type="Pfam" id="PF01145">
    <property type="entry name" value="Band_7"/>
    <property type="match status" value="1"/>
</dbReference>
<dbReference type="Proteomes" id="UP000027093">
    <property type="component" value="Chromosome"/>
</dbReference>
<keyword evidence="6" id="KW-1185">Reference proteome</keyword>
<keyword evidence="3" id="KW-1133">Transmembrane helix</keyword>
<dbReference type="InterPro" id="IPR001972">
    <property type="entry name" value="Stomatin_HflK_fam"/>
</dbReference>
<dbReference type="PRINTS" id="PR00721">
    <property type="entry name" value="STOMATIN"/>
</dbReference>
<dbReference type="HOGENOM" id="CLU_024949_3_3_2"/>
<evidence type="ECO:0000256" key="1">
    <source>
        <dbReference type="ARBA" id="ARBA00004167"/>
    </source>
</evidence>
<organism evidence="5 6">
    <name type="scientific">Nitrososphaera viennensis EN76</name>
    <dbReference type="NCBI Taxonomy" id="926571"/>
    <lineage>
        <taxon>Archaea</taxon>
        <taxon>Nitrososphaerota</taxon>
        <taxon>Nitrososphaeria</taxon>
        <taxon>Nitrososphaerales</taxon>
        <taxon>Nitrososphaeraceae</taxon>
        <taxon>Nitrososphaera</taxon>
    </lineage>
</organism>
<dbReference type="STRING" id="926571.NVIE_014050"/>
<keyword evidence="3" id="KW-0812">Transmembrane</keyword>
<dbReference type="PANTHER" id="PTHR10264">
    <property type="entry name" value="BAND 7 PROTEIN-RELATED"/>
    <property type="match status" value="1"/>
</dbReference>
<gene>
    <name evidence="5" type="ORF">NVIE_014050</name>
</gene>
<evidence type="ECO:0000256" key="3">
    <source>
        <dbReference type="SAM" id="Phobius"/>
    </source>
</evidence>
<dbReference type="RefSeq" id="WP_084790675.1">
    <property type="nucleotide sequence ID" value="NZ_CP007536.1"/>
</dbReference>
<reference evidence="5 6" key="1">
    <citation type="journal article" date="2014" name="Int. J. Syst. Evol. Microbiol.">
        <title>Nitrososphaera viennensis gen. nov., sp. nov., an aerobic and mesophilic, ammonia-oxidizing archaeon from soil and a member of the archaeal phylum Thaumarchaeota.</title>
        <authorList>
            <person name="Stieglmeier M."/>
            <person name="Klingl A."/>
            <person name="Alves R.J."/>
            <person name="Rittmann S.K."/>
            <person name="Melcher M."/>
            <person name="Leisch N."/>
            <person name="Schleper C."/>
        </authorList>
    </citation>
    <scope>NUCLEOTIDE SEQUENCE [LARGE SCALE GENOMIC DNA]</scope>
    <source>
        <strain evidence="5">EN76</strain>
    </source>
</reference>
<protein>
    <submittedName>
        <fullName evidence="5">Stomatin-like protein</fullName>
    </submittedName>
</protein>
<evidence type="ECO:0000256" key="2">
    <source>
        <dbReference type="ARBA" id="ARBA00008164"/>
    </source>
</evidence>
<dbReference type="GO" id="GO:0005886">
    <property type="term" value="C:plasma membrane"/>
    <property type="evidence" value="ECO:0007669"/>
    <property type="project" value="InterPro"/>
</dbReference>
<dbReference type="InterPro" id="IPR043202">
    <property type="entry name" value="Band-7_stomatin-like"/>
</dbReference>
<dbReference type="GO" id="GO:0098552">
    <property type="term" value="C:side of membrane"/>
    <property type="evidence" value="ECO:0007669"/>
    <property type="project" value="UniProtKB-ARBA"/>
</dbReference>
<dbReference type="Gene3D" id="3.30.479.30">
    <property type="entry name" value="Band 7 domain"/>
    <property type="match status" value="1"/>
</dbReference>
<dbReference type="SUPFAM" id="SSF117892">
    <property type="entry name" value="Band 7/SPFH domain"/>
    <property type="match status" value="1"/>
</dbReference>
<accession>A0A060HG84</accession>
<dbReference type="GeneID" id="74946668"/>
<proteinExistence type="inferred from homology"/>
<comment type="similarity">
    <text evidence="2">Belongs to the band 7/mec-2 family.</text>
</comment>
<dbReference type="OrthoDB" id="10752at2157"/>